<evidence type="ECO:0000313" key="3">
    <source>
        <dbReference type="EMBL" id="CAL1369835.1"/>
    </source>
</evidence>
<feature type="domain" description="F-box" evidence="2">
    <location>
        <begin position="18"/>
        <end position="52"/>
    </location>
</feature>
<dbReference type="AlphaFoldDB" id="A0AAV2DA33"/>
<dbReference type="InterPro" id="IPR001810">
    <property type="entry name" value="F-box_dom"/>
</dbReference>
<organism evidence="3 4">
    <name type="scientific">Linum trigynum</name>
    <dbReference type="NCBI Taxonomy" id="586398"/>
    <lineage>
        <taxon>Eukaryota</taxon>
        <taxon>Viridiplantae</taxon>
        <taxon>Streptophyta</taxon>
        <taxon>Embryophyta</taxon>
        <taxon>Tracheophyta</taxon>
        <taxon>Spermatophyta</taxon>
        <taxon>Magnoliopsida</taxon>
        <taxon>eudicotyledons</taxon>
        <taxon>Gunneridae</taxon>
        <taxon>Pentapetalae</taxon>
        <taxon>rosids</taxon>
        <taxon>fabids</taxon>
        <taxon>Malpighiales</taxon>
        <taxon>Linaceae</taxon>
        <taxon>Linum</taxon>
    </lineage>
</organism>
<dbReference type="Pfam" id="PF12937">
    <property type="entry name" value="F-box-like"/>
    <property type="match status" value="1"/>
</dbReference>
<evidence type="ECO:0000256" key="1">
    <source>
        <dbReference type="SAM" id="MobiDB-lite"/>
    </source>
</evidence>
<evidence type="ECO:0000259" key="2">
    <source>
        <dbReference type="Pfam" id="PF12937"/>
    </source>
</evidence>
<sequence length="111" mass="12876">MATPAVETIRNGRDWAWLPDLILNSVLQNLVSLQDYLQFSTVCKPWHAAAESQKRRRIATSPQNQAPLLMVPTKDRSHERRGLYSATARNRLLETVNLSRINEHNHKRHRI</sequence>
<dbReference type="EMBL" id="OZ034815">
    <property type="protein sequence ID" value="CAL1369835.1"/>
    <property type="molecule type" value="Genomic_DNA"/>
</dbReference>
<protein>
    <recommendedName>
        <fullName evidence="2">F-box domain-containing protein</fullName>
    </recommendedName>
</protein>
<keyword evidence="4" id="KW-1185">Reference proteome</keyword>
<proteinExistence type="predicted"/>
<dbReference type="InterPro" id="IPR036047">
    <property type="entry name" value="F-box-like_dom_sf"/>
</dbReference>
<dbReference type="CDD" id="cd09917">
    <property type="entry name" value="F-box_SF"/>
    <property type="match status" value="1"/>
</dbReference>
<reference evidence="3 4" key="1">
    <citation type="submission" date="2024-04" db="EMBL/GenBank/DDBJ databases">
        <authorList>
            <person name="Fracassetti M."/>
        </authorList>
    </citation>
    <scope>NUCLEOTIDE SEQUENCE [LARGE SCALE GENOMIC DNA]</scope>
</reference>
<dbReference type="Gene3D" id="1.20.1280.50">
    <property type="match status" value="1"/>
</dbReference>
<name>A0AAV2DA33_9ROSI</name>
<evidence type="ECO:0000313" key="4">
    <source>
        <dbReference type="Proteomes" id="UP001497516"/>
    </source>
</evidence>
<dbReference type="SUPFAM" id="SSF81383">
    <property type="entry name" value="F-box domain"/>
    <property type="match status" value="1"/>
</dbReference>
<dbReference type="Proteomes" id="UP001497516">
    <property type="component" value="Chromosome 2"/>
</dbReference>
<accession>A0AAV2DA33</accession>
<feature type="region of interest" description="Disordered" evidence="1">
    <location>
        <begin position="51"/>
        <end position="81"/>
    </location>
</feature>
<gene>
    <name evidence="3" type="ORF">LTRI10_LOCUS12238</name>
</gene>